<evidence type="ECO:0000313" key="1">
    <source>
        <dbReference type="EMBL" id="OAX35061.1"/>
    </source>
</evidence>
<dbReference type="EMBL" id="KV448537">
    <property type="protein sequence ID" value="OAX35061.1"/>
    <property type="molecule type" value="Genomic_DNA"/>
</dbReference>
<evidence type="ECO:0000313" key="2">
    <source>
        <dbReference type="Proteomes" id="UP000092154"/>
    </source>
</evidence>
<dbReference type="Proteomes" id="UP000092154">
    <property type="component" value="Unassembled WGS sequence"/>
</dbReference>
<reference evidence="1 2" key="1">
    <citation type="submission" date="2016-06" db="EMBL/GenBank/DDBJ databases">
        <title>Comparative genomics of the ectomycorrhizal sister species Rhizopogon vinicolor and Rhizopogon vesiculosus (Basidiomycota: Boletales) reveals a divergence of the mating type B locus.</title>
        <authorList>
            <consortium name="DOE Joint Genome Institute"/>
            <person name="Mujic A.B."/>
            <person name="Kuo A."/>
            <person name="Tritt A."/>
            <person name="Lipzen A."/>
            <person name="Chen C."/>
            <person name="Johnson J."/>
            <person name="Sharma A."/>
            <person name="Barry K."/>
            <person name="Grigoriev I.V."/>
            <person name="Spatafora J.W."/>
        </authorList>
    </citation>
    <scope>NUCLEOTIDE SEQUENCE [LARGE SCALE GENOMIC DNA]</scope>
    <source>
        <strain evidence="1 2">AM-OR11-026</strain>
    </source>
</reference>
<proteinExistence type="predicted"/>
<dbReference type="AlphaFoldDB" id="A0A1B7MR63"/>
<dbReference type="STRING" id="1314800.A0A1B7MR63"/>
<accession>A0A1B7MR63</accession>
<organism evidence="1 2">
    <name type="scientific">Rhizopogon vinicolor AM-OR11-026</name>
    <dbReference type="NCBI Taxonomy" id="1314800"/>
    <lineage>
        <taxon>Eukaryota</taxon>
        <taxon>Fungi</taxon>
        <taxon>Dikarya</taxon>
        <taxon>Basidiomycota</taxon>
        <taxon>Agaricomycotina</taxon>
        <taxon>Agaricomycetes</taxon>
        <taxon>Agaricomycetidae</taxon>
        <taxon>Boletales</taxon>
        <taxon>Suillineae</taxon>
        <taxon>Rhizopogonaceae</taxon>
        <taxon>Rhizopogon</taxon>
    </lineage>
</organism>
<dbReference type="InterPro" id="IPR038921">
    <property type="entry name" value="YOR389W-like"/>
</dbReference>
<name>A0A1B7MR63_9AGAM</name>
<protein>
    <submittedName>
        <fullName evidence="1">Uncharacterized protein</fullName>
    </submittedName>
</protein>
<dbReference type="PANTHER" id="PTHR35204:SF1">
    <property type="entry name" value="ENTEROTOXIN"/>
    <property type="match status" value="1"/>
</dbReference>
<dbReference type="OrthoDB" id="2692529at2759"/>
<gene>
    <name evidence="1" type="ORF">K503DRAFT_803104</name>
</gene>
<sequence length="288" mass="33197">MDIQDIITWGEPQTDRFRDDLHWIRYLCAWGKEFGIDDFDGMELVRILLALRCSSDWRRSSEAMLCDPTAGVEVVSFLNVTTPKTDAHPVFFFTCVNMTDAISFAEIRFFEAMHSGSWRNHYPGDSRIVLDLPGLISFYDTALAPSLIPVRADPERCDHRVLGISSEDISRVMKRLTGIVSRPDPVGSGIDWKTLIYAIVDRYADRFESPQLYLIRLSRTHSFNERGWRRHNFVLWLRHIKRFGRRCLAVGIPDLQTMCHNTYFRDDNPNTLNDVFGTLAAESRSGNN</sequence>
<dbReference type="PANTHER" id="PTHR35204">
    <property type="entry name" value="YALI0A21131P"/>
    <property type="match status" value="1"/>
</dbReference>
<dbReference type="InParanoid" id="A0A1B7MR63"/>
<keyword evidence="2" id="KW-1185">Reference proteome</keyword>